<dbReference type="SUPFAM" id="SSF57716">
    <property type="entry name" value="Glucocorticoid receptor-like (DNA-binding domain)"/>
    <property type="match status" value="1"/>
</dbReference>
<dbReference type="PROSITE" id="PS51128">
    <property type="entry name" value="ZF_DKSA_2"/>
    <property type="match status" value="1"/>
</dbReference>
<proteinExistence type="predicted"/>
<evidence type="ECO:0000313" key="7">
    <source>
        <dbReference type="Proteomes" id="UP001164693"/>
    </source>
</evidence>
<protein>
    <submittedName>
        <fullName evidence="6">TraR/DksA C4-type zinc finger protein</fullName>
    </submittedName>
</protein>
<dbReference type="Proteomes" id="UP001164693">
    <property type="component" value="Chromosome"/>
</dbReference>
<dbReference type="EMBL" id="CP097463">
    <property type="protein sequence ID" value="WAX58709.1"/>
    <property type="molecule type" value="Genomic_DNA"/>
</dbReference>
<evidence type="ECO:0000313" key="6">
    <source>
        <dbReference type="EMBL" id="WAX58709.1"/>
    </source>
</evidence>
<keyword evidence="7" id="KW-1185">Reference proteome</keyword>
<evidence type="ECO:0000256" key="4">
    <source>
        <dbReference type="PROSITE-ProRule" id="PRU00510"/>
    </source>
</evidence>
<evidence type="ECO:0000259" key="5">
    <source>
        <dbReference type="Pfam" id="PF01258"/>
    </source>
</evidence>
<dbReference type="PANTHER" id="PTHR33823">
    <property type="entry name" value="RNA POLYMERASE-BINDING TRANSCRIPTION FACTOR DKSA-RELATED"/>
    <property type="match status" value="1"/>
</dbReference>
<dbReference type="RefSeq" id="WP_269445253.1">
    <property type="nucleotide sequence ID" value="NZ_CP097463.1"/>
</dbReference>
<sequence>MTQSAAPAARGAPVPDTQLAVLRGMLEQQRRFRLDQLEQLQRSDQLGLLSGSDREISDSLIRGARAALRDVVDALQRMADGRYGRCRRCGTALAPERLEVLPQVSLCMPCQREEQADD</sequence>
<dbReference type="InterPro" id="IPR000962">
    <property type="entry name" value="Znf_DskA_TraR"/>
</dbReference>
<keyword evidence="1" id="KW-0479">Metal-binding</keyword>
<accession>A0ABY7K5V6</accession>
<evidence type="ECO:0000256" key="3">
    <source>
        <dbReference type="ARBA" id="ARBA00022833"/>
    </source>
</evidence>
<evidence type="ECO:0000256" key="2">
    <source>
        <dbReference type="ARBA" id="ARBA00022771"/>
    </source>
</evidence>
<name>A0ABY7K5V6_9ACTN</name>
<gene>
    <name evidence="6" type="ORF">M6B22_08080</name>
</gene>
<keyword evidence="2" id="KW-0863">Zinc-finger</keyword>
<dbReference type="Pfam" id="PF01258">
    <property type="entry name" value="zf-dskA_traR"/>
    <property type="match status" value="1"/>
</dbReference>
<dbReference type="PANTHER" id="PTHR33823:SF4">
    <property type="entry name" value="GENERAL STRESS PROTEIN 16O"/>
    <property type="match status" value="1"/>
</dbReference>
<organism evidence="6 7">
    <name type="scientific">Jatrophihabitans cynanchi</name>
    <dbReference type="NCBI Taxonomy" id="2944128"/>
    <lineage>
        <taxon>Bacteria</taxon>
        <taxon>Bacillati</taxon>
        <taxon>Actinomycetota</taxon>
        <taxon>Actinomycetes</taxon>
        <taxon>Jatrophihabitantales</taxon>
        <taxon>Jatrophihabitantaceae</taxon>
        <taxon>Jatrophihabitans</taxon>
    </lineage>
</organism>
<keyword evidence="3" id="KW-0862">Zinc</keyword>
<feature type="domain" description="Zinc finger DksA/TraR C4-type" evidence="5">
    <location>
        <begin position="81"/>
        <end position="115"/>
    </location>
</feature>
<dbReference type="Gene3D" id="1.20.120.910">
    <property type="entry name" value="DksA, coiled-coil domain"/>
    <property type="match status" value="1"/>
</dbReference>
<reference evidence="6" key="1">
    <citation type="submission" date="2022-05" db="EMBL/GenBank/DDBJ databases">
        <title>Jatrophihabitans sp. SB3-54 whole genome sequence.</title>
        <authorList>
            <person name="Suh M.K."/>
            <person name="Eom M.K."/>
            <person name="Kim J.S."/>
            <person name="Kim H.S."/>
            <person name="Do H.E."/>
            <person name="Shin Y.K."/>
            <person name="Lee J.-S."/>
        </authorList>
    </citation>
    <scope>NUCLEOTIDE SEQUENCE</scope>
    <source>
        <strain evidence="6">SB3-54</strain>
    </source>
</reference>
<feature type="zinc finger region" description="dksA C4-type" evidence="4">
    <location>
        <begin position="86"/>
        <end position="110"/>
    </location>
</feature>
<evidence type="ECO:0000256" key="1">
    <source>
        <dbReference type="ARBA" id="ARBA00022723"/>
    </source>
</evidence>